<sequence>MQRTPKHDKLFFLSLLPFASILIAIFMFLFYFLYEKSIPRSHDNYEQRSSC</sequence>
<evidence type="ECO:0000313" key="3">
    <source>
        <dbReference type="Proteomes" id="UP000652307"/>
    </source>
</evidence>
<feature type="transmembrane region" description="Helical" evidence="1">
    <location>
        <begin position="12"/>
        <end position="34"/>
    </location>
</feature>
<accession>A0A843ABP0</accession>
<keyword evidence="1" id="KW-1133">Transmembrane helix</keyword>
<comment type="caution">
    <text evidence="2">The sequence shown here is derived from an EMBL/GenBank/DDBJ whole genome shotgun (WGS) entry which is preliminary data.</text>
</comment>
<evidence type="ECO:0000313" key="2">
    <source>
        <dbReference type="EMBL" id="MBE9391242.1"/>
    </source>
</evidence>
<dbReference type="Proteomes" id="UP000652307">
    <property type="component" value="Unassembled WGS sequence"/>
</dbReference>
<dbReference type="RefSeq" id="WP_193803657.1">
    <property type="nucleotide sequence ID" value="NZ_JADEZV010000002.1"/>
</dbReference>
<organism evidence="2 3">
    <name type="scientific">Fervidicoccus fontis</name>
    <dbReference type="NCBI Taxonomy" id="683846"/>
    <lineage>
        <taxon>Archaea</taxon>
        <taxon>Thermoproteota</taxon>
        <taxon>Thermoprotei</taxon>
        <taxon>Fervidicoccales</taxon>
        <taxon>Fervidicoccaceae</taxon>
        <taxon>Fervidicoccus</taxon>
    </lineage>
</organism>
<gene>
    <name evidence="2" type="ORF">IOK49_04030</name>
</gene>
<evidence type="ECO:0000256" key="1">
    <source>
        <dbReference type="SAM" id="Phobius"/>
    </source>
</evidence>
<protein>
    <submittedName>
        <fullName evidence="2">Uncharacterized protein</fullName>
    </submittedName>
</protein>
<proteinExistence type="predicted"/>
<name>A0A843ABP0_9CREN</name>
<keyword evidence="1" id="KW-0812">Transmembrane</keyword>
<dbReference type="EMBL" id="JADEZV010000002">
    <property type="protein sequence ID" value="MBE9391242.1"/>
    <property type="molecule type" value="Genomic_DNA"/>
</dbReference>
<keyword evidence="1" id="KW-0472">Membrane</keyword>
<dbReference type="AlphaFoldDB" id="A0A843ABP0"/>
<reference evidence="2" key="1">
    <citation type="submission" date="2020-10" db="EMBL/GenBank/DDBJ databases">
        <title>Fervidococcus fontis strain 3639Fd - the first crenarchaeon capable of growth on lipids.</title>
        <authorList>
            <person name="Kochetkova T.V."/>
            <person name="Elcheninov A.G."/>
            <person name="Toschakov S.V."/>
            <person name="Kublanov I.V."/>
        </authorList>
    </citation>
    <scope>NUCLEOTIDE SEQUENCE</scope>
    <source>
        <strain evidence="2">3639Fd</strain>
    </source>
</reference>